<comment type="catalytic activity">
    <reaction evidence="1">
        <text>Random endo-hydrolysis of N-acetyl-beta-D-glucosaminide (1-&gt;4)-beta-linkages in chitin and chitodextrins.</text>
        <dbReference type="EC" id="3.2.1.14"/>
    </reaction>
</comment>
<dbReference type="InterPro" id="IPR017853">
    <property type="entry name" value="GH"/>
</dbReference>
<dbReference type="SUPFAM" id="SSF57016">
    <property type="entry name" value="Plant lectins/antimicrobial peptides"/>
    <property type="match status" value="1"/>
</dbReference>
<dbReference type="GO" id="GO:0000272">
    <property type="term" value="P:polysaccharide catabolic process"/>
    <property type="evidence" value="ECO:0007669"/>
    <property type="project" value="UniProtKB-KW"/>
</dbReference>
<dbReference type="PROSITE" id="PS01095">
    <property type="entry name" value="GH18_1"/>
    <property type="match status" value="1"/>
</dbReference>
<gene>
    <name evidence="16" type="ORF">C8Q69DRAFT_495754</name>
</gene>
<dbReference type="GO" id="GO:0006032">
    <property type="term" value="P:chitin catabolic process"/>
    <property type="evidence" value="ECO:0007669"/>
    <property type="project" value="UniProtKB-KW"/>
</dbReference>
<dbReference type="AlphaFoldDB" id="A0A443I002"/>
<dbReference type="SUPFAM" id="SSF54556">
    <property type="entry name" value="Chitinase insertion domain"/>
    <property type="match status" value="1"/>
</dbReference>
<keyword evidence="6" id="KW-0146">Chitin degradation</keyword>
<dbReference type="SUPFAM" id="SSF51445">
    <property type="entry name" value="(Trans)glycosidases"/>
    <property type="match status" value="1"/>
</dbReference>
<dbReference type="Gene3D" id="3.10.50.10">
    <property type="match status" value="1"/>
</dbReference>
<feature type="compositionally biased region" description="Low complexity" evidence="13">
    <location>
        <begin position="866"/>
        <end position="899"/>
    </location>
</feature>
<dbReference type="InterPro" id="IPR011583">
    <property type="entry name" value="Chitinase_II/V-like_cat"/>
</dbReference>
<dbReference type="InterPro" id="IPR050314">
    <property type="entry name" value="Glycosyl_Hydrlase_18"/>
</dbReference>
<evidence type="ECO:0000259" key="15">
    <source>
        <dbReference type="PROSITE" id="PS51910"/>
    </source>
</evidence>
<evidence type="ECO:0000313" key="16">
    <source>
        <dbReference type="EMBL" id="RWQ97381.1"/>
    </source>
</evidence>
<feature type="domain" description="GH18" evidence="15">
    <location>
        <begin position="63"/>
        <end position="424"/>
    </location>
</feature>
<evidence type="ECO:0000256" key="13">
    <source>
        <dbReference type="SAM" id="MobiDB-lite"/>
    </source>
</evidence>
<dbReference type="Pfam" id="PF00704">
    <property type="entry name" value="Glyco_hydro_18"/>
    <property type="match status" value="1"/>
</dbReference>
<dbReference type="GeneID" id="39601518"/>
<dbReference type="RefSeq" id="XP_028487026.1">
    <property type="nucleotide sequence ID" value="XM_028632241.1"/>
</dbReference>
<dbReference type="InterPro" id="IPR001223">
    <property type="entry name" value="Glyco_hydro18_cat"/>
</dbReference>
<dbReference type="EC" id="3.2.1.14" evidence="3"/>
<keyword evidence="8" id="KW-0119">Carbohydrate metabolism</keyword>
<organism evidence="16 17">
    <name type="scientific">Byssochlamys spectabilis</name>
    <name type="common">Paecilomyces variotii</name>
    <dbReference type="NCBI Taxonomy" id="264951"/>
    <lineage>
        <taxon>Eukaryota</taxon>
        <taxon>Fungi</taxon>
        <taxon>Dikarya</taxon>
        <taxon>Ascomycota</taxon>
        <taxon>Pezizomycotina</taxon>
        <taxon>Eurotiomycetes</taxon>
        <taxon>Eurotiomycetidae</taxon>
        <taxon>Eurotiales</taxon>
        <taxon>Thermoascaceae</taxon>
        <taxon>Paecilomyces</taxon>
    </lineage>
</organism>
<dbReference type="InterPro" id="IPR001002">
    <property type="entry name" value="Chitin-bd_1"/>
</dbReference>
<dbReference type="EMBL" id="RCNU01000002">
    <property type="protein sequence ID" value="RWQ97381.1"/>
    <property type="molecule type" value="Genomic_DNA"/>
</dbReference>
<evidence type="ECO:0000313" key="17">
    <source>
        <dbReference type="Proteomes" id="UP000283841"/>
    </source>
</evidence>
<reference evidence="16 17" key="1">
    <citation type="journal article" date="2018" name="Front. Microbiol.">
        <title>Genomic and genetic insights into a cosmopolitan fungus, Paecilomyces variotii (Eurotiales).</title>
        <authorList>
            <person name="Urquhart A.S."/>
            <person name="Mondo S.J."/>
            <person name="Makela M.R."/>
            <person name="Hane J.K."/>
            <person name="Wiebenga A."/>
            <person name="He G."/>
            <person name="Mihaltcheva S."/>
            <person name="Pangilinan J."/>
            <person name="Lipzen A."/>
            <person name="Barry K."/>
            <person name="de Vries R.P."/>
            <person name="Grigoriev I.V."/>
            <person name="Idnurm A."/>
        </authorList>
    </citation>
    <scope>NUCLEOTIDE SEQUENCE [LARGE SCALE GENOMIC DNA]</scope>
    <source>
        <strain evidence="16 17">CBS 101075</strain>
    </source>
</reference>
<feature type="domain" description="Chitin-binding type-1" evidence="14">
    <location>
        <begin position="9"/>
        <end position="50"/>
    </location>
</feature>
<keyword evidence="4 11" id="KW-0147">Chitin-binding</keyword>
<keyword evidence="9 12" id="KW-0326">Glycosidase</keyword>
<dbReference type="GO" id="GO:0008061">
    <property type="term" value="F:chitin binding"/>
    <property type="evidence" value="ECO:0007669"/>
    <property type="project" value="UniProtKB-UniRule"/>
</dbReference>
<dbReference type="PANTHER" id="PTHR11177">
    <property type="entry name" value="CHITINASE"/>
    <property type="match status" value="1"/>
</dbReference>
<feature type="disulfide bond" evidence="11">
    <location>
        <begin position="21"/>
        <end position="33"/>
    </location>
</feature>
<feature type="region of interest" description="Disordered" evidence="13">
    <location>
        <begin position="410"/>
        <end position="429"/>
    </location>
</feature>
<dbReference type="InterPro" id="IPR029070">
    <property type="entry name" value="Chitinase_insertion_sf"/>
</dbReference>
<evidence type="ECO:0000256" key="11">
    <source>
        <dbReference type="PROSITE-ProRule" id="PRU00261"/>
    </source>
</evidence>
<dbReference type="Pfam" id="PF00187">
    <property type="entry name" value="Chitin_bind_1"/>
    <property type="match status" value="1"/>
</dbReference>
<keyword evidence="17" id="KW-1185">Reference proteome</keyword>
<evidence type="ECO:0000256" key="6">
    <source>
        <dbReference type="ARBA" id="ARBA00023024"/>
    </source>
</evidence>
<keyword evidence="7" id="KW-0843">Virulence</keyword>
<evidence type="ECO:0000256" key="9">
    <source>
        <dbReference type="ARBA" id="ARBA00023295"/>
    </source>
</evidence>
<keyword evidence="5 12" id="KW-0378">Hydrolase</keyword>
<dbReference type="PROSITE" id="PS50941">
    <property type="entry name" value="CHIT_BIND_I_2"/>
    <property type="match status" value="1"/>
</dbReference>
<dbReference type="STRING" id="264951.A0A443I002"/>
<dbReference type="PROSITE" id="PS00026">
    <property type="entry name" value="CHIT_BIND_I_1"/>
    <property type="match status" value="1"/>
</dbReference>
<dbReference type="SMART" id="SM00270">
    <property type="entry name" value="ChtBD1"/>
    <property type="match status" value="1"/>
</dbReference>
<protein>
    <recommendedName>
        <fullName evidence="3">chitinase</fullName>
        <ecNumber evidence="3">3.2.1.14</ecNumber>
    </recommendedName>
</protein>
<evidence type="ECO:0000256" key="1">
    <source>
        <dbReference type="ARBA" id="ARBA00000822"/>
    </source>
</evidence>
<keyword evidence="10" id="KW-0624">Polysaccharide degradation</keyword>
<dbReference type="InterPro" id="IPR001579">
    <property type="entry name" value="Glyco_hydro_18_chit_AS"/>
</dbReference>
<dbReference type="VEuPathDB" id="FungiDB:C8Q69DRAFT_495754"/>
<accession>A0A443I002</accession>
<dbReference type="SMART" id="SM00636">
    <property type="entry name" value="Glyco_18"/>
    <property type="match status" value="1"/>
</dbReference>
<comment type="similarity">
    <text evidence="2">Belongs to the glycosyl hydrolase 18 family. Chitinase class V subfamily.</text>
</comment>
<evidence type="ECO:0000256" key="10">
    <source>
        <dbReference type="ARBA" id="ARBA00023326"/>
    </source>
</evidence>
<dbReference type="Gene3D" id="3.30.60.10">
    <property type="entry name" value="Endochitinase-like"/>
    <property type="match status" value="1"/>
</dbReference>
<name>A0A443I002_BYSSP</name>
<evidence type="ECO:0000256" key="12">
    <source>
        <dbReference type="RuleBase" id="RU000489"/>
    </source>
</evidence>
<evidence type="ECO:0000256" key="7">
    <source>
        <dbReference type="ARBA" id="ARBA00023026"/>
    </source>
</evidence>
<dbReference type="InterPro" id="IPR018371">
    <property type="entry name" value="Chitin-binding_1_CS"/>
</dbReference>
<evidence type="ECO:0000256" key="8">
    <source>
        <dbReference type="ARBA" id="ARBA00023277"/>
    </source>
</evidence>
<dbReference type="CDD" id="cd00035">
    <property type="entry name" value="ChtBD1"/>
    <property type="match status" value="1"/>
</dbReference>
<feature type="disulfide bond" evidence="11">
    <location>
        <begin position="44"/>
        <end position="48"/>
    </location>
</feature>
<dbReference type="Proteomes" id="UP000283841">
    <property type="component" value="Unassembled WGS sequence"/>
</dbReference>
<comment type="caution">
    <text evidence="11">Lacks conserved residue(s) required for the propagation of feature annotation.</text>
</comment>
<dbReference type="PROSITE" id="PS51910">
    <property type="entry name" value="GH18_2"/>
    <property type="match status" value="1"/>
</dbReference>
<feature type="disulfide bond" evidence="11">
    <location>
        <begin position="26"/>
        <end position="40"/>
    </location>
</feature>
<evidence type="ECO:0000259" key="14">
    <source>
        <dbReference type="PROSITE" id="PS50941"/>
    </source>
</evidence>
<evidence type="ECO:0000256" key="2">
    <source>
        <dbReference type="ARBA" id="ARBA00008682"/>
    </source>
</evidence>
<sequence length="1061" mass="112453">MVAVAPVPRNQTYAAVANTTCPLNVCCSKYGFCGTSEDFCGGGCQSNCEPVPEPSCSGESSSAVYIGYYEAWNYQHLCDKLLPSDIDVRPWTHLYYAFAGIDSKTFEIKTMYPNDEKNMADFVALKKKRSTLKTYISVGGWDLGGQIFSDMVRSSGNRSKFIKSAISFMKKHGFDGIDIDWEYPAASDRGGNSADTKNYVSFLKELKEACGKTYGITATLPSSYWYLQGFDVTSMADYVDYFNFMSYDIHGTWDGDSKYTSSVVNPHTNLTEITQGLDLLWRSKIDPRKVLLGLGLYGRSFTLNNTNCNTPGCHFDKSAYGAGGGAPGQCTQTSGILSDYEINRILEDYEPAIKYDETAGVNWITWNDNQWVSFDNAKTLKQKADFANGKCLGGLFSWALDLGGPGSLGNPNDLDSVDTSMDGANPEGGSDGTGDFLVGQEIFGPHDNTVTGIGPINVIFPPSTLKSPTTLHPGPFITPLEIAFPKTTTITTDGSVTVTTTITRIIETTTIPLSPITVGVIPWWNWNITTHNQTGGSTVLFPSIEIGPIVISDDFQALNISTASYTTTSNRTILVPPWPWSTTPLSTTVPVGPTVHFTQGSPPGPKCTAGCGKKCTTFCDSPCMNDCDVGGGKSSGFADPSDPDPPHKHKCGGPDCKNGKCTGPLCASFGCTGTDCNQDTGACLGKRCEETGCIGDGCKKGSCHSKSCRKVGCSGRDCSPNGSCFGLSCISIGCIGVLCNKADGTCSGPDCHKVSCSGPNCQNGLCKGKGCTNGDRECQEEEVGICTEFVYSAPDTVRSTSTTKTSTSCDTITACSVTATTTTTTITDDPHASDPFVAYMEDTNTALMASVASQIDAAFRSAEASWTTTTTSSTSKTTSSETTSSETSTSTGPSATSLSNTSPEEVSYTCSGMSGECKVFLHLRQFCDEAKSYIRGTEVYGTTKANSNTGECYTDGKNAGFGCGVFVSGDGCQLLGTTMQAAYDHLMDKTGGNCGKCGQVTFSNGCKMRVDYVSGCQTENNGPAQFVPSNDSSATTAMSPATLASSQSSLAEIPWSVATSG</sequence>
<comment type="caution">
    <text evidence="16">The sequence shown here is derived from an EMBL/GenBank/DDBJ whole genome shotgun (WGS) entry which is preliminary data.</text>
</comment>
<keyword evidence="11" id="KW-1015">Disulfide bond</keyword>
<proteinExistence type="inferred from homology"/>
<dbReference type="PANTHER" id="PTHR11177:SF402">
    <property type="entry name" value="CHITINASE"/>
    <property type="match status" value="1"/>
</dbReference>
<dbReference type="Gene3D" id="3.20.20.80">
    <property type="entry name" value="Glycosidases"/>
    <property type="match status" value="1"/>
</dbReference>
<evidence type="ECO:0000256" key="3">
    <source>
        <dbReference type="ARBA" id="ARBA00012729"/>
    </source>
</evidence>
<dbReference type="GO" id="GO:0008843">
    <property type="term" value="F:endochitinase activity"/>
    <property type="evidence" value="ECO:0007669"/>
    <property type="project" value="UniProtKB-EC"/>
</dbReference>
<dbReference type="InterPro" id="IPR036861">
    <property type="entry name" value="Endochitinase-like_sf"/>
</dbReference>
<evidence type="ECO:0000256" key="5">
    <source>
        <dbReference type="ARBA" id="ARBA00022801"/>
    </source>
</evidence>
<evidence type="ECO:0000256" key="4">
    <source>
        <dbReference type="ARBA" id="ARBA00022669"/>
    </source>
</evidence>
<feature type="region of interest" description="Disordered" evidence="13">
    <location>
        <begin position="866"/>
        <end position="903"/>
    </location>
</feature>